<reference evidence="1" key="1">
    <citation type="submission" date="2022-07" db="EMBL/GenBank/DDBJ databases">
        <title>Genome Sequence of Phlebia brevispora.</title>
        <authorList>
            <person name="Buettner E."/>
        </authorList>
    </citation>
    <scope>NUCLEOTIDE SEQUENCE</scope>
    <source>
        <strain evidence="1">MPL23</strain>
    </source>
</reference>
<proteinExistence type="predicted"/>
<organism evidence="1 2">
    <name type="scientific">Phlebia brevispora</name>
    <dbReference type="NCBI Taxonomy" id="194682"/>
    <lineage>
        <taxon>Eukaryota</taxon>
        <taxon>Fungi</taxon>
        <taxon>Dikarya</taxon>
        <taxon>Basidiomycota</taxon>
        <taxon>Agaricomycotina</taxon>
        <taxon>Agaricomycetes</taxon>
        <taxon>Polyporales</taxon>
        <taxon>Meruliaceae</taxon>
        <taxon>Phlebia</taxon>
    </lineage>
</organism>
<sequence>MGPRIQRSASPAPHSLSDIAPLNVRKPSNARDTPFLNTNGSQLNGSSSSLSSQLRGTHARSSNCPNSSSRRAKAPSRDLMQVVLTTPTDPTLRI</sequence>
<keyword evidence="2" id="KW-1185">Reference proteome</keyword>
<gene>
    <name evidence="1" type="ORF">NM688_g5748</name>
</gene>
<evidence type="ECO:0000313" key="2">
    <source>
        <dbReference type="Proteomes" id="UP001148662"/>
    </source>
</evidence>
<name>A0ACC1SQR1_9APHY</name>
<accession>A0ACC1SQR1</accession>
<dbReference type="EMBL" id="JANHOG010001090">
    <property type="protein sequence ID" value="KAJ3544442.1"/>
    <property type="molecule type" value="Genomic_DNA"/>
</dbReference>
<dbReference type="Proteomes" id="UP001148662">
    <property type="component" value="Unassembled WGS sequence"/>
</dbReference>
<evidence type="ECO:0000313" key="1">
    <source>
        <dbReference type="EMBL" id="KAJ3544442.1"/>
    </source>
</evidence>
<comment type="caution">
    <text evidence="1">The sequence shown here is derived from an EMBL/GenBank/DDBJ whole genome shotgun (WGS) entry which is preliminary data.</text>
</comment>
<protein>
    <submittedName>
        <fullName evidence="1">Uncharacterized protein</fullName>
    </submittedName>
</protein>